<dbReference type="PROSITE" id="PS50109">
    <property type="entry name" value="HIS_KIN"/>
    <property type="match status" value="1"/>
</dbReference>
<dbReference type="SUPFAM" id="SSF52172">
    <property type="entry name" value="CheY-like"/>
    <property type="match status" value="1"/>
</dbReference>
<dbReference type="SMART" id="SM00448">
    <property type="entry name" value="REC"/>
    <property type="match status" value="1"/>
</dbReference>
<feature type="domain" description="HTH araC/xylS-type" evidence="9">
    <location>
        <begin position="1279"/>
        <end position="1378"/>
    </location>
</feature>
<dbReference type="Pfam" id="PF12833">
    <property type="entry name" value="HTH_18"/>
    <property type="match status" value="1"/>
</dbReference>
<organism evidence="12 13">
    <name type="scientific">Reichenbachiella agarivorans</name>
    <dbReference type="NCBI Taxonomy" id="2979464"/>
    <lineage>
        <taxon>Bacteria</taxon>
        <taxon>Pseudomonadati</taxon>
        <taxon>Bacteroidota</taxon>
        <taxon>Cytophagia</taxon>
        <taxon>Cytophagales</taxon>
        <taxon>Reichenbachiellaceae</taxon>
        <taxon>Reichenbachiella</taxon>
    </lineage>
</organism>
<comment type="caution">
    <text evidence="7">Lacks conserved residue(s) required for the propagation of feature annotation.</text>
</comment>
<dbReference type="SUPFAM" id="SSF63825">
    <property type="entry name" value="YWTD domain"/>
    <property type="match status" value="1"/>
</dbReference>
<keyword evidence="4" id="KW-0805">Transcription regulation</keyword>
<dbReference type="InterPro" id="IPR018060">
    <property type="entry name" value="HTH_AraC"/>
</dbReference>
<keyword evidence="8" id="KW-1133">Transmembrane helix</keyword>
<protein>
    <recommendedName>
        <fullName evidence="2">histidine kinase</fullName>
        <ecNumber evidence="2">2.7.13.3</ecNumber>
    </recommendedName>
</protein>
<evidence type="ECO:0000256" key="8">
    <source>
        <dbReference type="SAM" id="Phobius"/>
    </source>
</evidence>
<dbReference type="Gene3D" id="3.30.565.10">
    <property type="entry name" value="Histidine kinase-like ATPase, C-terminal domain"/>
    <property type="match status" value="1"/>
</dbReference>
<evidence type="ECO:0000256" key="5">
    <source>
        <dbReference type="ARBA" id="ARBA00023125"/>
    </source>
</evidence>
<evidence type="ECO:0000256" key="7">
    <source>
        <dbReference type="PROSITE-ProRule" id="PRU00169"/>
    </source>
</evidence>
<dbReference type="Gene3D" id="1.10.10.60">
    <property type="entry name" value="Homeodomain-like"/>
    <property type="match status" value="2"/>
</dbReference>
<dbReference type="InterPro" id="IPR011110">
    <property type="entry name" value="Reg_prop"/>
</dbReference>
<keyword evidence="13" id="KW-1185">Reference proteome</keyword>
<dbReference type="Pfam" id="PF07495">
    <property type="entry name" value="Y_Y_Y"/>
    <property type="match status" value="1"/>
</dbReference>
<dbReference type="InterPro" id="IPR036890">
    <property type="entry name" value="HATPase_C_sf"/>
</dbReference>
<dbReference type="Pfam" id="PF00512">
    <property type="entry name" value="HisKA"/>
    <property type="match status" value="1"/>
</dbReference>
<dbReference type="EC" id="2.7.13.3" evidence="2"/>
<keyword evidence="8" id="KW-0812">Transmembrane</keyword>
<sequence>MIIKEKNLVISLRILCRRLSSNIYGKLPILLFILYFYTFSAISADQALPIIDAHVESLDNPVYAITQDKDGFMWFGTQYGLIKYDGSYSETFISENQDSTSLTSNWIWSLFNDSQNNLWIGTSRGLNIWSKENNSFLHIPLLNDNNEERYTLVRKIYEDQNHNLWICTNNGLYMGSIASRKFSRFQWNYNFNDKQELDVKDIIDYYDGNLIVLSQFGFSIISYNGGVYSNSPYPDQLLINTKKENPRSLSLNKEDSVIWIGTQNEYKGLTKYDIKAGTKDKFRLTDKVNSNSIRVIQPYQKDEILIGTRNGLFMFNTKTESTETLLLNRSIKDIFISEDGNFWVATYHGGVYRFVSHGSTFELINKSTTATRKSYYDPSHVITAMVQTEDKKIWFGTNQGLYYLSLYPDSDDSEQVTSVLKANDIRARCMVYDGKNNIWIGTSDGIIKYNKTTNQIEDYPLDFNLDSSLKEINNIVYANNQIWIGTNGSGLFGFDPDEEKYTQYYNHFNRSSNFIFALYATDDNTIWMGSNAGLSAFDSKTHLTRSVNGQSLNFESHNIRVIKQDKSGRLWLGTENSGLIYYDPTTNEYRILTKDEGLYSNRIKAMEIDENQNLWATTFEGMSKIETYQSDNMQSLQFNIMDFTMNNIGIEPLFLPRSSLNAQGKEMYFGTRNGLIKFQPSKITSKNVFPKIWVNDITINQQSIMKNPELLVKYGNVQYLQTIEFDHDETIIKLFLSAINYSQQNHIYYSYLLEDLSPEWQLLDENTLNLNYLPSGNYTLKLKASSSNQIWDDQYTSIEIRVNPPFYKSTIAFLIYTIVILVLMYLFYHFSASWQAMKNKLKVEELEKNKEAELSQLKSQFFINISHEFKLPLTLILSPIEDILAQKVEPAIKKRLKIAKRNAESILSLINQIVDVRRLETGNSILRVQHIDLVSFAHHTAVDFYELSKIKNIDFNIISEEEEFPVWIDPDKFVFVINNLVSNAFKHSNENGVLNLYIRKHVNENGSLSDELIDLIIEDNGKGYSPEDIPHMFDRFYHLSNNGSRISMSDGIGLDHSKKIIGQHHGSVHVESIQGNEKQAGLTKICVTLKTGHAHFDASDIVDETYKIYEDTIVSKENYNPKDKLEITNEVAIHHNILIIQQDESITEILRNQLQDYYHIYSATDGMEGWKVALDLVPRLIIINEELDVIDGLELCQKIKSDERTLNIPIIFLMKEKMDDSFHNDLNAEEYLIISKSLETIKTRVDTLISRRENLRKQFEKKSLLMPEQISSHEENLIKDAIKYIDDNISDTNLSVDRLSKEIGISRVHFYRKIKSLMNMSPNEFIRSYRIRKAGQLLSQKKVNIDQIRHMVGFNDSDYFRSCFKKEYGMTPSEYNKKNVEQ</sequence>
<dbReference type="InterPro" id="IPR011123">
    <property type="entry name" value="Y_Y_Y"/>
</dbReference>
<proteinExistence type="predicted"/>
<evidence type="ECO:0000259" key="11">
    <source>
        <dbReference type="PROSITE" id="PS50110"/>
    </source>
</evidence>
<dbReference type="SUPFAM" id="SSF63829">
    <property type="entry name" value="Calcium-dependent phosphotriesterase"/>
    <property type="match status" value="2"/>
</dbReference>
<keyword evidence="5" id="KW-0238">DNA-binding</keyword>
<evidence type="ECO:0000256" key="4">
    <source>
        <dbReference type="ARBA" id="ARBA00023015"/>
    </source>
</evidence>
<dbReference type="InterPro" id="IPR003661">
    <property type="entry name" value="HisK_dim/P_dom"/>
</dbReference>
<dbReference type="PRINTS" id="PR00032">
    <property type="entry name" value="HTHARAC"/>
</dbReference>
<evidence type="ECO:0000256" key="3">
    <source>
        <dbReference type="ARBA" id="ARBA00022553"/>
    </source>
</evidence>
<dbReference type="InterPro" id="IPR020449">
    <property type="entry name" value="Tscrpt_reg_AraC-type_HTH"/>
</dbReference>
<dbReference type="Gene3D" id="1.10.287.130">
    <property type="match status" value="1"/>
</dbReference>
<feature type="transmembrane region" description="Helical" evidence="8">
    <location>
        <begin position="21"/>
        <end position="39"/>
    </location>
</feature>
<dbReference type="Gene3D" id="2.130.10.10">
    <property type="entry name" value="YVTN repeat-like/Quinoprotein amine dehydrogenase"/>
    <property type="match status" value="2"/>
</dbReference>
<dbReference type="Gene3D" id="2.60.40.10">
    <property type="entry name" value="Immunoglobulins"/>
    <property type="match status" value="1"/>
</dbReference>
<evidence type="ECO:0000313" key="13">
    <source>
        <dbReference type="Proteomes" id="UP001065174"/>
    </source>
</evidence>
<dbReference type="Gene3D" id="3.40.50.2300">
    <property type="match status" value="1"/>
</dbReference>
<dbReference type="SUPFAM" id="SSF55874">
    <property type="entry name" value="ATPase domain of HSP90 chaperone/DNA topoisomerase II/histidine kinase"/>
    <property type="match status" value="1"/>
</dbReference>
<dbReference type="InterPro" id="IPR003594">
    <property type="entry name" value="HATPase_dom"/>
</dbReference>
<dbReference type="InterPro" id="IPR001789">
    <property type="entry name" value="Sig_transdc_resp-reg_receiver"/>
</dbReference>
<dbReference type="InterPro" id="IPR011006">
    <property type="entry name" value="CheY-like_superfamily"/>
</dbReference>
<keyword evidence="6" id="KW-0804">Transcription</keyword>
<dbReference type="Pfam" id="PF07494">
    <property type="entry name" value="Reg_prop"/>
    <property type="match status" value="3"/>
</dbReference>
<dbReference type="SMART" id="SM00387">
    <property type="entry name" value="HATPase_c"/>
    <property type="match status" value="1"/>
</dbReference>
<dbReference type="InterPro" id="IPR036097">
    <property type="entry name" value="HisK_dim/P_sf"/>
</dbReference>
<gene>
    <name evidence="12" type="ORF">N6H18_07945</name>
</gene>
<dbReference type="InterPro" id="IPR015943">
    <property type="entry name" value="WD40/YVTN_repeat-like_dom_sf"/>
</dbReference>
<evidence type="ECO:0000313" key="12">
    <source>
        <dbReference type="EMBL" id="UXP33875.1"/>
    </source>
</evidence>
<evidence type="ECO:0000259" key="9">
    <source>
        <dbReference type="PROSITE" id="PS01124"/>
    </source>
</evidence>
<comment type="catalytic activity">
    <reaction evidence="1">
        <text>ATP + protein L-histidine = ADP + protein N-phospho-L-histidine.</text>
        <dbReference type="EC" id="2.7.13.3"/>
    </reaction>
</comment>
<evidence type="ECO:0000256" key="6">
    <source>
        <dbReference type="ARBA" id="ARBA00023163"/>
    </source>
</evidence>
<name>A0ABY6CTN5_9BACT</name>
<dbReference type="SUPFAM" id="SSF47384">
    <property type="entry name" value="Homodimeric domain of signal transducing histidine kinase"/>
    <property type="match status" value="1"/>
</dbReference>
<dbReference type="Pfam" id="PF00072">
    <property type="entry name" value="Response_reg"/>
    <property type="match status" value="1"/>
</dbReference>
<keyword evidence="3" id="KW-0597">Phosphoprotein</keyword>
<dbReference type="CDD" id="cd00082">
    <property type="entry name" value="HisKA"/>
    <property type="match status" value="1"/>
</dbReference>
<dbReference type="InterPro" id="IPR005467">
    <property type="entry name" value="His_kinase_dom"/>
</dbReference>
<feature type="domain" description="Histidine kinase" evidence="10">
    <location>
        <begin position="864"/>
        <end position="1093"/>
    </location>
</feature>
<dbReference type="PROSITE" id="PS50110">
    <property type="entry name" value="RESPONSE_REGULATORY"/>
    <property type="match status" value="1"/>
</dbReference>
<dbReference type="Proteomes" id="UP001065174">
    <property type="component" value="Chromosome"/>
</dbReference>
<keyword evidence="8" id="KW-0472">Membrane</keyword>
<reference evidence="12" key="1">
    <citation type="submission" date="2022-09" db="EMBL/GenBank/DDBJ databases">
        <title>Comparative genomics and taxonomic characterization of three novel marine species of genus Reichenbachiella exhibiting antioxidant and polysaccharide degradation activities.</title>
        <authorList>
            <person name="Muhammad N."/>
            <person name="Lee Y.-J."/>
            <person name="Ko J."/>
            <person name="Kim S.-G."/>
        </authorList>
    </citation>
    <scope>NUCLEOTIDE SEQUENCE</scope>
    <source>
        <strain evidence="12">BKB1-1</strain>
    </source>
</reference>
<accession>A0ABY6CTN5</accession>
<feature type="domain" description="Response regulatory" evidence="11">
    <location>
        <begin position="1136"/>
        <end position="1249"/>
    </location>
</feature>
<dbReference type="PROSITE" id="PS01124">
    <property type="entry name" value="HTH_ARAC_FAMILY_2"/>
    <property type="match status" value="1"/>
</dbReference>
<evidence type="ECO:0000256" key="1">
    <source>
        <dbReference type="ARBA" id="ARBA00000085"/>
    </source>
</evidence>
<dbReference type="PANTHER" id="PTHR43547:SF2">
    <property type="entry name" value="HYBRID SIGNAL TRANSDUCTION HISTIDINE KINASE C"/>
    <property type="match status" value="1"/>
</dbReference>
<dbReference type="InterPro" id="IPR013783">
    <property type="entry name" value="Ig-like_fold"/>
</dbReference>
<evidence type="ECO:0000256" key="2">
    <source>
        <dbReference type="ARBA" id="ARBA00012438"/>
    </source>
</evidence>
<dbReference type="PANTHER" id="PTHR43547">
    <property type="entry name" value="TWO-COMPONENT HISTIDINE KINASE"/>
    <property type="match status" value="1"/>
</dbReference>
<dbReference type="RefSeq" id="WP_262311301.1">
    <property type="nucleotide sequence ID" value="NZ_CP106679.1"/>
</dbReference>
<dbReference type="CDD" id="cd00075">
    <property type="entry name" value="HATPase"/>
    <property type="match status" value="1"/>
</dbReference>
<dbReference type="SUPFAM" id="SSF46689">
    <property type="entry name" value="Homeodomain-like"/>
    <property type="match status" value="2"/>
</dbReference>
<evidence type="ECO:0000259" key="10">
    <source>
        <dbReference type="PROSITE" id="PS50109"/>
    </source>
</evidence>
<dbReference type="EMBL" id="CP106679">
    <property type="protein sequence ID" value="UXP33875.1"/>
    <property type="molecule type" value="Genomic_DNA"/>
</dbReference>
<feature type="transmembrane region" description="Helical" evidence="8">
    <location>
        <begin position="806"/>
        <end position="828"/>
    </location>
</feature>
<dbReference type="SMART" id="SM00388">
    <property type="entry name" value="HisKA"/>
    <property type="match status" value="1"/>
</dbReference>
<dbReference type="Pfam" id="PF02518">
    <property type="entry name" value="HATPase_c"/>
    <property type="match status" value="1"/>
</dbReference>
<dbReference type="SMART" id="SM00342">
    <property type="entry name" value="HTH_ARAC"/>
    <property type="match status" value="1"/>
</dbReference>
<dbReference type="InterPro" id="IPR009057">
    <property type="entry name" value="Homeodomain-like_sf"/>
</dbReference>